<dbReference type="GO" id="GO:0003743">
    <property type="term" value="F:translation initiation factor activity"/>
    <property type="evidence" value="ECO:0007669"/>
    <property type="project" value="UniProtKB-KW"/>
</dbReference>
<evidence type="ECO:0000259" key="1">
    <source>
        <dbReference type="Pfam" id="PF05699"/>
    </source>
</evidence>
<keyword evidence="2" id="KW-0396">Initiation factor</keyword>
<dbReference type="InterPro" id="IPR008906">
    <property type="entry name" value="HATC_C_dom"/>
</dbReference>
<dbReference type="Pfam" id="PF05699">
    <property type="entry name" value="Dimer_Tnp_hAT"/>
    <property type="match status" value="1"/>
</dbReference>
<dbReference type="Proteomes" id="UP000735302">
    <property type="component" value="Unassembled WGS sequence"/>
</dbReference>
<accession>A0AAV3ZJW0</accession>
<dbReference type="SUPFAM" id="SSF53098">
    <property type="entry name" value="Ribonuclease H-like"/>
    <property type="match status" value="1"/>
</dbReference>
<gene>
    <name evidence="2" type="ORF">PoB_002211400</name>
</gene>
<keyword evidence="2" id="KW-0648">Protein biosynthesis</keyword>
<evidence type="ECO:0000313" key="2">
    <source>
        <dbReference type="EMBL" id="GFN95608.1"/>
    </source>
</evidence>
<comment type="caution">
    <text evidence="2">The sequence shown here is derived from an EMBL/GenBank/DDBJ whole genome shotgun (WGS) entry which is preliminary data.</text>
</comment>
<sequence length="208" mass="23725">MKKRLSFKKERVISQRKILDPDSAAQSPTSIVPLAIHFPNTVPESSLNDNDDQWRSFRVNAKNLHIPSSSIPQYWFKLREIKDGLENCKYDILSDFMVTLTALPHSSACVERIFSLMNSIKTKCSNSLKAETVKDTLLAKQPITRNNSTCVTWDPSEQLVKEMVSGVVSSRYTKRMNEQKEQHQALRVVEAKPAQNEIDEDSEDMVLL</sequence>
<reference evidence="2 3" key="1">
    <citation type="journal article" date="2021" name="Elife">
        <title>Chloroplast acquisition without the gene transfer in kleptoplastic sea slugs, Plakobranchus ocellatus.</title>
        <authorList>
            <person name="Maeda T."/>
            <person name="Takahashi S."/>
            <person name="Yoshida T."/>
            <person name="Shimamura S."/>
            <person name="Takaki Y."/>
            <person name="Nagai Y."/>
            <person name="Toyoda A."/>
            <person name="Suzuki Y."/>
            <person name="Arimoto A."/>
            <person name="Ishii H."/>
            <person name="Satoh N."/>
            <person name="Nishiyama T."/>
            <person name="Hasebe M."/>
            <person name="Maruyama T."/>
            <person name="Minagawa J."/>
            <person name="Obokata J."/>
            <person name="Shigenobu S."/>
        </authorList>
    </citation>
    <scope>NUCLEOTIDE SEQUENCE [LARGE SCALE GENOMIC DNA]</scope>
</reference>
<dbReference type="InterPro" id="IPR012337">
    <property type="entry name" value="RNaseH-like_sf"/>
</dbReference>
<dbReference type="AlphaFoldDB" id="A0AAV3ZJW0"/>
<keyword evidence="3" id="KW-1185">Reference proteome</keyword>
<organism evidence="2 3">
    <name type="scientific">Plakobranchus ocellatus</name>
    <dbReference type="NCBI Taxonomy" id="259542"/>
    <lineage>
        <taxon>Eukaryota</taxon>
        <taxon>Metazoa</taxon>
        <taxon>Spiralia</taxon>
        <taxon>Lophotrochozoa</taxon>
        <taxon>Mollusca</taxon>
        <taxon>Gastropoda</taxon>
        <taxon>Heterobranchia</taxon>
        <taxon>Euthyneura</taxon>
        <taxon>Panpulmonata</taxon>
        <taxon>Sacoglossa</taxon>
        <taxon>Placobranchoidea</taxon>
        <taxon>Plakobranchidae</taxon>
        <taxon>Plakobranchus</taxon>
    </lineage>
</organism>
<proteinExistence type="predicted"/>
<name>A0AAV3ZJW0_9GAST</name>
<feature type="domain" description="HAT C-terminal dimerisation" evidence="1">
    <location>
        <begin position="86"/>
        <end position="141"/>
    </location>
</feature>
<dbReference type="EMBL" id="BLXT01002522">
    <property type="protein sequence ID" value="GFN95608.1"/>
    <property type="molecule type" value="Genomic_DNA"/>
</dbReference>
<protein>
    <submittedName>
        <fullName evidence="2">Eukaryotic translation initiation factor 4e</fullName>
    </submittedName>
</protein>
<evidence type="ECO:0000313" key="3">
    <source>
        <dbReference type="Proteomes" id="UP000735302"/>
    </source>
</evidence>
<dbReference type="GO" id="GO:0046983">
    <property type="term" value="F:protein dimerization activity"/>
    <property type="evidence" value="ECO:0007669"/>
    <property type="project" value="InterPro"/>
</dbReference>